<dbReference type="AlphaFoldDB" id="X0BC19"/>
<sequence>MAAFKDEVFAEAKTVSRKYALMHSTVAIDTK</sequence>
<reference evidence="1 2" key="1">
    <citation type="submission" date="2011-11" db="EMBL/GenBank/DDBJ databases">
        <title>The Genome Sequence of Fusarium oxysporum PHW815.</title>
        <authorList>
            <consortium name="The Broad Institute Genome Sequencing Platform"/>
            <person name="Ma L.-J."/>
            <person name="Gale L.R."/>
            <person name="Schwartz D.C."/>
            <person name="Zhou S."/>
            <person name="Corby-Kistler H."/>
            <person name="Young S.K."/>
            <person name="Zeng Q."/>
            <person name="Gargeya S."/>
            <person name="Fitzgerald M."/>
            <person name="Haas B."/>
            <person name="Abouelleil A."/>
            <person name="Alvarado L."/>
            <person name="Arachchi H.M."/>
            <person name="Berlin A."/>
            <person name="Brown A."/>
            <person name="Chapman S.B."/>
            <person name="Chen Z."/>
            <person name="Dunbar C."/>
            <person name="Freedman E."/>
            <person name="Gearin G."/>
            <person name="Goldberg J."/>
            <person name="Griggs A."/>
            <person name="Gujja S."/>
            <person name="Heiman D."/>
            <person name="Howarth C."/>
            <person name="Larson L."/>
            <person name="Lui A."/>
            <person name="MacDonald P.J.P."/>
            <person name="Montmayeur A."/>
            <person name="Murphy C."/>
            <person name="Neiman D."/>
            <person name="Pearson M."/>
            <person name="Priest M."/>
            <person name="Roberts A."/>
            <person name="Saif S."/>
            <person name="Shea T."/>
            <person name="Shenoy N."/>
            <person name="Sisk P."/>
            <person name="Stolte C."/>
            <person name="Sykes S."/>
            <person name="Wortman J."/>
            <person name="Nusbaum C."/>
            <person name="Birren B."/>
        </authorList>
    </citation>
    <scope>NUCLEOTIDE SEQUENCE [LARGE SCALE GENOMIC DNA]</scope>
    <source>
        <strain evidence="1 2">54005</strain>
    </source>
</reference>
<gene>
    <name evidence="1" type="ORF">FOQG_15743</name>
</gene>
<evidence type="ECO:0000313" key="1">
    <source>
        <dbReference type="EMBL" id="EXK79680.1"/>
    </source>
</evidence>
<dbReference type="EMBL" id="JH658464">
    <property type="protein sequence ID" value="EXK79680.1"/>
    <property type="molecule type" value="Genomic_DNA"/>
</dbReference>
<organism evidence="1 2">
    <name type="scientific">Fusarium oxysporum f. sp. raphani 54005</name>
    <dbReference type="NCBI Taxonomy" id="1089458"/>
    <lineage>
        <taxon>Eukaryota</taxon>
        <taxon>Fungi</taxon>
        <taxon>Dikarya</taxon>
        <taxon>Ascomycota</taxon>
        <taxon>Pezizomycotina</taxon>
        <taxon>Sordariomycetes</taxon>
        <taxon>Hypocreomycetidae</taxon>
        <taxon>Hypocreales</taxon>
        <taxon>Nectriaceae</taxon>
        <taxon>Fusarium</taxon>
        <taxon>Fusarium oxysporum species complex</taxon>
    </lineage>
</organism>
<dbReference type="HOGENOM" id="CLU_221278_0_0_1"/>
<keyword evidence="2" id="KW-1185">Reference proteome</keyword>
<proteinExistence type="predicted"/>
<name>X0BC19_FUSOX</name>
<protein>
    <submittedName>
        <fullName evidence="1">Uncharacterized protein</fullName>
    </submittedName>
</protein>
<accession>X0BC19</accession>
<dbReference type="Proteomes" id="UP000030663">
    <property type="component" value="Unassembled WGS sequence"/>
</dbReference>
<evidence type="ECO:0000313" key="2">
    <source>
        <dbReference type="Proteomes" id="UP000030663"/>
    </source>
</evidence>